<dbReference type="GO" id="GO:0006355">
    <property type="term" value="P:regulation of DNA-templated transcription"/>
    <property type="evidence" value="ECO:0007669"/>
    <property type="project" value="InterPro"/>
</dbReference>
<dbReference type="InterPro" id="IPR027417">
    <property type="entry name" value="P-loop_NTPase"/>
</dbReference>
<dbReference type="CDD" id="cd00009">
    <property type="entry name" value="AAA"/>
    <property type="match status" value="1"/>
</dbReference>
<evidence type="ECO:0000256" key="5">
    <source>
        <dbReference type="ARBA" id="ARBA00023163"/>
    </source>
</evidence>
<dbReference type="Proteomes" id="UP000317180">
    <property type="component" value="Unassembled WGS sequence"/>
</dbReference>
<dbReference type="PANTHER" id="PTHR32071:SF57">
    <property type="entry name" value="C4-DICARBOXYLATE TRANSPORT TRANSCRIPTIONAL REGULATORY PROTEIN DCTD"/>
    <property type="match status" value="1"/>
</dbReference>
<name>A0A3M8B8V4_9BACL</name>
<feature type="domain" description="Sigma-54 factor interaction" evidence="6">
    <location>
        <begin position="337"/>
        <end position="567"/>
    </location>
</feature>
<keyword evidence="4" id="KW-0238">DNA-binding</keyword>
<dbReference type="GO" id="GO:0005524">
    <property type="term" value="F:ATP binding"/>
    <property type="evidence" value="ECO:0007669"/>
    <property type="project" value="UniProtKB-KW"/>
</dbReference>
<reference evidence="8 9" key="1">
    <citation type="submission" date="2018-10" db="EMBL/GenBank/DDBJ databases">
        <title>Phylogenomics of Brevibacillus.</title>
        <authorList>
            <person name="Dunlap C."/>
        </authorList>
    </citation>
    <scope>NUCLEOTIDE SEQUENCE [LARGE SCALE GENOMIC DNA]</scope>
    <source>
        <strain evidence="8 9">NRRL NRS 1219</strain>
    </source>
</reference>
<dbReference type="OrthoDB" id="9803970at2"/>
<dbReference type="Pfam" id="PF08461">
    <property type="entry name" value="WHD_RNase_R"/>
    <property type="match status" value="1"/>
</dbReference>
<dbReference type="SMART" id="SM00382">
    <property type="entry name" value="AAA"/>
    <property type="match status" value="1"/>
</dbReference>
<dbReference type="InterPro" id="IPR025943">
    <property type="entry name" value="Sigma_54_int_dom_ATP-bd_2"/>
</dbReference>
<dbReference type="InterPro" id="IPR002078">
    <property type="entry name" value="Sigma_54_int"/>
</dbReference>
<proteinExistence type="predicted"/>
<dbReference type="PROSITE" id="PS00688">
    <property type="entry name" value="SIGMA54_INTERACT_3"/>
    <property type="match status" value="1"/>
</dbReference>
<evidence type="ECO:0000313" key="9">
    <source>
        <dbReference type="Proteomes" id="UP000276178"/>
    </source>
</evidence>
<evidence type="ECO:0000259" key="6">
    <source>
        <dbReference type="PROSITE" id="PS50045"/>
    </source>
</evidence>
<evidence type="ECO:0000313" key="10">
    <source>
        <dbReference type="Proteomes" id="UP000317180"/>
    </source>
</evidence>
<keyword evidence="3" id="KW-0805">Transcription regulation</keyword>
<dbReference type="AlphaFoldDB" id="A0A3M8B8V4"/>
<keyword evidence="10" id="KW-1185">Reference proteome</keyword>
<dbReference type="Pfam" id="PF00158">
    <property type="entry name" value="Sigma54_activat"/>
    <property type="match status" value="1"/>
</dbReference>
<dbReference type="Gene3D" id="3.40.50.300">
    <property type="entry name" value="P-loop containing nucleotide triphosphate hydrolases"/>
    <property type="match status" value="1"/>
</dbReference>
<dbReference type="PROSITE" id="PS50045">
    <property type="entry name" value="SIGMA54_INTERACT_4"/>
    <property type="match status" value="1"/>
</dbReference>
<dbReference type="SUPFAM" id="SSF52540">
    <property type="entry name" value="P-loop containing nucleoside triphosphate hydrolases"/>
    <property type="match status" value="1"/>
</dbReference>
<dbReference type="GeneID" id="82812609"/>
<protein>
    <submittedName>
        <fullName evidence="8">AAA family ATPase</fullName>
    </submittedName>
    <submittedName>
        <fullName evidence="7">Fis family transcriptional regulator</fullName>
    </submittedName>
</protein>
<evidence type="ECO:0000313" key="8">
    <source>
        <dbReference type="EMBL" id="RNB59866.1"/>
    </source>
</evidence>
<accession>A0A3M8B8V4</accession>
<evidence type="ECO:0000256" key="2">
    <source>
        <dbReference type="ARBA" id="ARBA00022840"/>
    </source>
</evidence>
<gene>
    <name evidence="7" type="ORF">BAG01nite_19910</name>
    <name evidence="8" type="ORF">EB820_03545</name>
</gene>
<comment type="caution">
    <text evidence="8">The sequence shown here is derived from an EMBL/GenBank/DDBJ whole genome shotgun (WGS) entry which is preliminary data.</text>
</comment>
<keyword evidence="2" id="KW-0067">ATP-binding</keyword>
<evidence type="ECO:0000256" key="1">
    <source>
        <dbReference type="ARBA" id="ARBA00022741"/>
    </source>
</evidence>
<dbReference type="Gene3D" id="1.10.8.60">
    <property type="match status" value="1"/>
</dbReference>
<dbReference type="Proteomes" id="UP000276178">
    <property type="component" value="Unassembled WGS sequence"/>
</dbReference>
<evidence type="ECO:0000256" key="3">
    <source>
        <dbReference type="ARBA" id="ARBA00023015"/>
    </source>
</evidence>
<dbReference type="Pfam" id="PF00989">
    <property type="entry name" value="PAS"/>
    <property type="match status" value="1"/>
</dbReference>
<dbReference type="InterPro" id="IPR025662">
    <property type="entry name" value="Sigma_54_int_dom_ATP-bd_1"/>
</dbReference>
<dbReference type="RefSeq" id="WP_005833743.1">
    <property type="nucleotide sequence ID" value="NZ_BJOD01000017.1"/>
</dbReference>
<dbReference type="InterPro" id="IPR035965">
    <property type="entry name" value="PAS-like_dom_sf"/>
</dbReference>
<keyword evidence="5" id="KW-0804">Transcription</keyword>
<dbReference type="PROSITE" id="PS00675">
    <property type="entry name" value="SIGMA54_INTERACT_1"/>
    <property type="match status" value="1"/>
</dbReference>
<dbReference type="InterPro" id="IPR013767">
    <property type="entry name" value="PAS_fold"/>
</dbReference>
<dbReference type="Gene3D" id="3.30.450.20">
    <property type="entry name" value="PAS domain"/>
    <property type="match status" value="1"/>
</dbReference>
<dbReference type="InterPro" id="IPR003593">
    <property type="entry name" value="AAA+_ATPase"/>
</dbReference>
<reference evidence="7 10" key="2">
    <citation type="submission" date="2019-06" db="EMBL/GenBank/DDBJ databases">
        <title>Whole genome shotgun sequence of Brevibacillus agri NBRC 15538.</title>
        <authorList>
            <person name="Hosoyama A."/>
            <person name="Uohara A."/>
            <person name="Ohji S."/>
            <person name="Ichikawa N."/>
        </authorList>
    </citation>
    <scope>NUCLEOTIDE SEQUENCE [LARGE SCALE GENOMIC DNA]</scope>
    <source>
        <strain evidence="7 10">NBRC 15538</strain>
    </source>
</reference>
<dbReference type="PROSITE" id="PS00676">
    <property type="entry name" value="SIGMA54_INTERACT_2"/>
    <property type="match status" value="1"/>
</dbReference>
<dbReference type="InterPro" id="IPR058031">
    <property type="entry name" value="AAA_lid_NorR"/>
</dbReference>
<dbReference type="EMBL" id="BJOD01000017">
    <property type="protein sequence ID" value="GED25889.1"/>
    <property type="molecule type" value="Genomic_DNA"/>
</dbReference>
<evidence type="ECO:0000313" key="7">
    <source>
        <dbReference type="EMBL" id="GED25889.1"/>
    </source>
</evidence>
<evidence type="ECO:0000256" key="4">
    <source>
        <dbReference type="ARBA" id="ARBA00023125"/>
    </source>
</evidence>
<dbReference type="SUPFAM" id="SSF55785">
    <property type="entry name" value="PYP-like sensor domain (PAS domain)"/>
    <property type="match status" value="1"/>
</dbReference>
<keyword evidence="1" id="KW-0547">Nucleotide-binding</keyword>
<dbReference type="EMBL" id="RHHN01000011">
    <property type="protein sequence ID" value="RNB59866.1"/>
    <property type="molecule type" value="Genomic_DNA"/>
</dbReference>
<dbReference type="PANTHER" id="PTHR32071">
    <property type="entry name" value="TRANSCRIPTIONAL REGULATORY PROTEIN"/>
    <property type="match status" value="1"/>
</dbReference>
<dbReference type="Pfam" id="PF25601">
    <property type="entry name" value="AAA_lid_14"/>
    <property type="match status" value="1"/>
</dbReference>
<dbReference type="FunFam" id="3.40.50.300:FF:000006">
    <property type="entry name" value="DNA-binding transcriptional regulator NtrC"/>
    <property type="match status" value="1"/>
</dbReference>
<dbReference type="InterPro" id="IPR025944">
    <property type="entry name" value="Sigma_54_int_dom_CS"/>
</dbReference>
<sequence length="691" mass="78274">MAKKTITFVAKMDEFLQSVVSQCHELGISEDIHVEAIRVDQLPFRPITPGALVVVSTKSIVPLVEPYLPGDSGILIAKRMLPYHNLRGMLEIPKGVKVLLVSDTKETAEENVDLLRASGMDFELYPYYPGAEYPADIEIAVTPGEAEHVPPNIRKVVDIGFRIIDLSTWMAIYSHFDSGNFQKVTARAMQSLVYITKELNNEIQHAHLLSKYLEAIVNRIEDAIIAFDEKERIRFINQKAIESLHLEGRQAVGERAADCLPSDFYELIRQCEENEDVLVDWANKTYFFRKMHIVMEGSFLGSLLLFRKAAEIEKLEHDYRLRLYSKGLVAKYQFEDIYGESPSVQKVIQIAKKIARSNSTVLLLGETGTGKELLAQAIHNASPRRREPFVGVNFAAISESLLESELFGYEEGAFTGARKGGHIGWFELAHKGTIFLDEIGDASGAIQNRLLRVLQERQIMRVGGSKVIPTDIRVVAATNQDLQKMVAEGSFRADLYYRLNILPIHLPPLRKRREDIPWLVQQFVKKYSLDLRRPPFTLTREAMKALVEYDWPGNIRELENVIEYLAHVVEEEAYVHHLPFLSEVPEVPLATDGLEEWFEPIRAEYARRGFLQEIIAILQELGAGSGGRYSLMEQLGERGVALSSQQLRYRLKLMQQDELIHVGKGRQGSQISAKGESFLAFLQQRKAGGQK</sequence>
<dbReference type="GO" id="GO:0003677">
    <property type="term" value="F:DNA binding"/>
    <property type="evidence" value="ECO:0007669"/>
    <property type="project" value="UniProtKB-KW"/>
</dbReference>
<dbReference type="InterPro" id="IPR013668">
    <property type="entry name" value="RNase_R_HTH_12"/>
</dbReference>
<organism evidence="8 9">
    <name type="scientific">Brevibacillus agri</name>
    <dbReference type="NCBI Taxonomy" id="51101"/>
    <lineage>
        <taxon>Bacteria</taxon>
        <taxon>Bacillati</taxon>
        <taxon>Bacillota</taxon>
        <taxon>Bacilli</taxon>
        <taxon>Bacillales</taxon>
        <taxon>Paenibacillaceae</taxon>
        <taxon>Brevibacillus</taxon>
    </lineage>
</organism>